<reference evidence="1" key="1">
    <citation type="journal article" date="2011" name="Environ. Microbiol.">
        <title>Genomic insights into the metabolic potential of the polycyclic aromatic hydrocarbon degrading sulfate-reducing Deltaproteobacterium N47.</title>
        <authorList>
            <person name="Bergmann F."/>
            <person name="Selesi D."/>
            <person name="Weinmaier T."/>
            <person name="Tischler P."/>
            <person name="Rattei T."/>
            <person name="Meckenstock R.U."/>
        </authorList>
    </citation>
    <scope>NUCLEOTIDE SEQUENCE</scope>
</reference>
<gene>
    <name evidence="1" type="ORF">N47_E40720</name>
    <name evidence="2" type="ORF">N47_E42730</name>
</gene>
<sequence length="79" mass="9328">MNSIILFGVQPPNPRGLAHCRPKYDIKAKGRTKMRPPYFGHPFGARVAPQRCPILRKDENKISERIYYARYLFKINRLR</sequence>
<evidence type="ECO:0000313" key="2">
    <source>
        <dbReference type="EMBL" id="CBX30761.1"/>
    </source>
</evidence>
<organism evidence="1">
    <name type="scientific">uncultured Desulfobacterium sp</name>
    <dbReference type="NCBI Taxonomy" id="201089"/>
    <lineage>
        <taxon>Bacteria</taxon>
        <taxon>Pseudomonadati</taxon>
        <taxon>Thermodesulfobacteriota</taxon>
        <taxon>Desulfobacteria</taxon>
        <taxon>Desulfobacterales</taxon>
        <taxon>Desulfobacteriaceae</taxon>
        <taxon>Desulfobacterium</taxon>
        <taxon>environmental samples</taxon>
    </lineage>
</organism>
<proteinExistence type="predicted"/>
<protein>
    <submittedName>
        <fullName evidence="1">Uncharacterized protein</fullName>
    </submittedName>
</protein>
<dbReference type="AlphaFoldDB" id="E1YKC7"/>
<evidence type="ECO:0000313" key="1">
    <source>
        <dbReference type="EMBL" id="CBX30560.1"/>
    </source>
</evidence>
<dbReference type="EMBL" id="FR695877">
    <property type="protein sequence ID" value="CBX30761.1"/>
    <property type="molecule type" value="Genomic_DNA"/>
</dbReference>
<dbReference type="EMBL" id="FR695877">
    <property type="protein sequence ID" value="CBX30560.1"/>
    <property type="molecule type" value="Genomic_DNA"/>
</dbReference>
<name>E1YKC7_9BACT</name>
<accession>E1YKC7</accession>